<evidence type="ECO:0000313" key="1">
    <source>
        <dbReference type="EMBL" id="CCA16923.1"/>
    </source>
</evidence>
<proteinExistence type="predicted"/>
<protein>
    <submittedName>
        <fullName evidence="1">AlNc14C27G2653 protein</fullName>
    </submittedName>
</protein>
<reference evidence="1" key="2">
    <citation type="submission" date="2011-02" db="EMBL/GenBank/DDBJ databases">
        <authorList>
            <person name="MacLean D."/>
        </authorList>
    </citation>
    <scope>NUCLEOTIDE SEQUENCE</scope>
</reference>
<sequence>MKLASFQTSALYLLTSPEFSSPLEIFQLELLVNSHDYTKSVIALHAKPQSNQRRYKVEKFENILNTDHTHARKITLEKKTCRTTNFPKIFSCLGIAMLIPFCLKRRWRIEPTSISKEKNQLVISSHEPSHSEACPLSNEKKAKKVDTFLLPSVDLFLALRKIASQQPNPESGHSTFTWHQSKGPRLVTDLKDKIGKQVDFGFPIKAGTEREPMLEISARIDCDNKRLGKKMHLDAGMNVQINFGRSASDVPYVVYSVLDSMFNDIKKESDDEKPKNCYDMYRDMPSFQIEIDQSPYEFTSEEYVVEISKNR</sequence>
<dbReference type="HOGENOM" id="CLU_763791_0_0_1"/>
<name>F0W724_9STRA</name>
<dbReference type="AlphaFoldDB" id="F0W724"/>
<accession>F0W724</accession>
<reference evidence="1" key="1">
    <citation type="journal article" date="2011" name="PLoS Biol.">
        <title>Gene gain and loss during evolution of obligate parasitism in the white rust pathogen of Arabidopsis thaliana.</title>
        <authorList>
            <person name="Kemen E."/>
            <person name="Gardiner A."/>
            <person name="Schultz-Larsen T."/>
            <person name="Kemen A.C."/>
            <person name="Balmuth A.L."/>
            <person name="Robert-Seilaniantz A."/>
            <person name="Bailey K."/>
            <person name="Holub E."/>
            <person name="Studholme D.J."/>
            <person name="Maclean D."/>
            <person name="Jones J.D."/>
        </authorList>
    </citation>
    <scope>NUCLEOTIDE SEQUENCE</scope>
</reference>
<dbReference type="EMBL" id="FR824072">
    <property type="protein sequence ID" value="CCA16923.1"/>
    <property type="molecule type" value="Genomic_DNA"/>
</dbReference>
<organism evidence="1">
    <name type="scientific">Albugo laibachii Nc14</name>
    <dbReference type="NCBI Taxonomy" id="890382"/>
    <lineage>
        <taxon>Eukaryota</taxon>
        <taxon>Sar</taxon>
        <taxon>Stramenopiles</taxon>
        <taxon>Oomycota</taxon>
        <taxon>Peronosporomycetes</taxon>
        <taxon>Albuginales</taxon>
        <taxon>Albuginaceae</taxon>
        <taxon>Albugo</taxon>
    </lineage>
</organism>
<gene>
    <name evidence="1" type="primary">AlNc14C27G2653</name>
    <name evidence="1" type="ORF">ALNC14_030660</name>
</gene>